<organism evidence="2 3">
    <name type="scientific">Cymbomonas tetramitiformis</name>
    <dbReference type="NCBI Taxonomy" id="36881"/>
    <lineage>
        <taxon>Eukaryota</taxon>
        <taxon>Viridiplantae</taxon>
        <taxon>Chlorophyta</taxon>
        <taxon>Pyramimonadophyceae</taxon>
        <taxon>Pyramimonadales</taxon>
        <taxon>Pyramimonadaceae</taxon>
        <taxon>Cymbomonas</taxon>
    </lineage>
</organism>
<accession>A0AAE0GH16</accession>
<comment type="caution">
    <text evidence="2">The sequence shown here is derived from an EMBL/GenBank/DDBJ whole genome shotgun (WGS) entry which is preliminary data.</text>
</comment>
<dbReference type="AlphaFoldDB" id="A0AAE0GH16"/>
<evidence type="ECO:0000313" key="2">
    <source>
        <dbReference type="EMBL" id="KAK3277931.1"/>
    </source>
</evidence>
<feature type="compositionally biased region" description="Basic and acidic residues" evidence="1">
    <location>
        <begin position="129"/>
        <end position="141"/>
    </location>
</feature>
<evidence type="ECO:0000256" key="1">
    <source>
        <dbReference type="SAM" id="MobiDB-lite"/>
    </source>
</evidence>
<keyword evidence="3" id="KW-1185">Reference proteome</keyword>
<evidence type="ECO:0000313" key="3">
    <source>
        <dbReference type="Proteomes" id="UP001190700"/>
    </source>
</evidence>
<dbReference type="EMBL" id="LGRX02005754">
    <property type="protein sequence ID" value="KAK3277931.1"/>
    <property type="molecule type" value="Genomic_DNA"/>
</dbReference>
<dbReference type="Proteomes" id="UP001190700">
    <property type="component" value="Unassembled WGS sequence"/>
</dbReference>
<gene>
    <name evidence="2" type="ORF">CYMTET_14097</name>
</gene>
<protein>
    <submittedName>
        <fullName evidence="2">Uncharacterized protein</fullName>
    </submittedName>
</protein>
<name>A0AAE0GH16_9CHLO</name>
<feature type="compositionally biased region" description="Basic and acidic residues" evidence="1">
    <location>
        <begin position="8"/>
        <end position="31"/>
    </location>
</feature>
<reference evidence="2 3" key="1">
    <citation type="journal article" date="2015" name="Genome Biol. Evol.">
        <title>Comparative Genomics of a Bacterivorous Green Alga Reveals Evolutionary Causalities and Consequences of Phago-Mixotrophic Mode of Nutrition.</title>
        <authorList>
            <person name="Burns J.A."/>
            <person name="Paasch A."/>
            <person name="Narechania A."/>
            <person name="Kim E."/>
        </authorList>
    </citation>
    <scope>NUCLEOTIDE SEQUENCE [LARGE SCALE GENOMIC DNA]</scope>
    <source>
        <strain evidence="2 3">PLY_AMNH</strain>
    </source>
</reference>
<feature type="region of interest" description="Disordered" evidence="1">
    <location>
        <begin position="1"/>
        <end position="78"/>
    </location>
</feature>
<sequence length="156" mass="17677">MRISISEGRLRDSAGSDDALRDSWGRFEDSAGRGQRQQSTEDSALAPDWRHSARSEEIERLQATQRTPPGRGDSTDWSPVKMWNHWQVAGGRQAHLKVQVFGRDEMKVAREEDGAGRGTTEFKLGQVAEGEREMPPEGRCRGDATRKLEQEYATYW</sequence>
<feature type="region of interest" description="Disordered" evidence="1">
    <location>
        <begin position="112"/>
        <end position="141"/>
    </location>
</feature>
<proteinExistence type="predicted"/>
<feature type="compositionally biased region" description="Basic and acidic residues" evidence="1">
    <location>
        <begin position="48"/>
        <end position="60"/>
    </location>
</feature>